<name>A0A9D4IEC4_DREPO</name>
<evidence type="ECO:0000313" key="2">
    <source>
        <dbReference type="Proteomes" id="UP000828390"/>
    </source>
</evidence>
<evidence type="ECO:0000313" key="1">
    <source>
        <dbReference type="EMBL" id="KAH3770810.1"/>
    </source>
</evidence>
<accession>A0A9D4IEC4</accession>
<keyword evidence="2" id="KW-1185">Reference proteome</keyword>
<proteinExistence type="predicted"/>
<comment type="caution">
    <text evidence="1">The sequence shown here is derived from an EMBL/GenBank/DDBJ whole genome shotgun (WGS) entry which is preliminary data.</text>
</comment>
<reference evidence="1" key="2">
    <citation type="submission" date="2020-11" db="EMBL/GenBank/DDBJ databases">
        <authorList>
            <person name="McCartney M.A."/>
            <person name="Auch B."/>
            <person name="Kono T."/>
            <person name="Mallez S."/>
            <person name="Becker A."/>
            <person name="Gohl D.M."/>
            <person name="Silverstein K.A.T."/>
            <person name="Koren S."/>
            <person name="Bechman K.B."/>
            <person name="Herman A."/>
            <person name="Abrahante J.E."/>
            <person name="Garbe J."/>
        </authorList>
    </citation>
    <scope>NUCLEOTIDE SEQUENCE</scope>
    <source>
        <strain evidence="1">Duluth1</strain>
        <tissue evidence="1">Whole animal</tissue>
    </source>
</reference>
<gene>
    <name evidence="1" type="ORF">DPMN_172105</name>
</gene>
<sequence>MPPQFTTTKPEGDKSFQVYDNGSTDALLLVFASDTGLLGMAETWLCDVTHSTAPKQFAQLFCIRVPLVDGNVSAAYALPTGK</sequence>
<dbReference type="AlphaFoldDB" id="A0A9D4IEC4"/>
<dbReference type="EMBL" id="JAIWYP010000009">
    <property type="protein sequence ID" value="KAH3770810.1"/>
    <property type="molecule type" value="Genomic_DNA"/>
</dbReference>
<dbReference type="Proteomes" id="UP000828390">
    <property type="component" value="Unassembled WGS sequence"/>
</dbReference>
<organism evidence="1 2">
    <name type="scientific">Dreissena polymorpha</name>
    <name type="common">Zebra mussel</name>
    <name type="synonym">Mytilus polymorpha</name>
    <dbReference type="NCBI Taxonomy" id="45954"/>
    <lineage>
        <taxon>Eukaryota</taxon>
        <taxon>Metazoa</taxon>
        <taxon>Spiralia</taxon>
        <taxon>Lophotrochozoa</taxon>
        <taxon>Mollusca</taxon>
        <taxon>Bivalvia</taxon>
        <taxon>Autobranchia</taxon>
        <taxon>Heteroconchia</taxon>
        <taxon>Euheterodonta</taxon>
        <taxon>Imparidentia</taxon>
        <taxon>Neoheterodontei</taxon>
        <taxon>Myida</taxon>
        <taxon>Dreissenoidea</taxon>
        <taxon>Dreissenidae</taxon>
        <taxon>Dreissena</taxon>
    </lineage>
</organism>
<reference evidence="1" key="1">
    <citation type="journal article" date="2019" name="bioRxiv">
        <title>The Genome of the Zebra Mussel, Dreissena polymorpha: A Resource for Invasive Species Research.</title>
        <authorList>
            <person name="McCartney M.A."/>
            <person name="Auch B."/>
            <person name="Kono T."/>
            <person name="Mallez S."/>
            <person name="Zhang Y."/>
            <person name="Obille A."/>
            <person name="Becker A."/>
            <person name="Abrahante J.E."/>
            <person name="Garbe J."/>
            <person name="Badalamenti J.P."/>
            <person name="Herman A."/>
            <person name="Mangelson H."/>
            <person name="Liachko I."/>
            <person name="Sullivan S."/>
            <person name="Sone E.D."/>
            <person name="Koren S."/>
            <person name="Silverstein K.A.T."/>
            <person name="Beckman K.B."/>
            <person name="Gohl D.M."/>
        </authorList>
    </citation>
    <scope>NUCLEOTIDE SEQUENCE</scope>
    <source>
        <strain evidence="1">Duluth1</strain>
        <tissue evidence="1">Whole animal</tissue>
    </source>
</reference>
<protein>
    <submittedName>
        <fullName evidence="1">Uncharacterized protein</fullName>
    </submittedName>
</protein>